<protein>
    <submittedName>
        <fullName evidence="2">GyrI-like domain-containing protein</fullName>
    </submittedName>
</protein>
<dbReference type="InterPro" id="IPR029442">
    <property type="entry name" value="GyrI-like"/>
</dbReference>
<proteinExistence type="predicted"/>
<dbReference type="Pfam" id="PF06445">
    <property type="entry name" value="GyrI-like"/>
    <property type="match status" value="1"/>
</dbReference>
<dbReference type="PIRSF" id="PIRSF031644">
    <property type="entry name" value="UCP031644"/>
    <property type="match status" value="1"/>
</dbReference>
<keyword evidence="3" id="KW-1185">Reference proteome</keyword>
<evidence type="ECO:0000313" key="3">
    <source>
        <dbReference type="Proteomes" id="UP000809621"/>
    </source>
</evidence>
<evidence type="ECO:0000259" key="1">
    <source>
        <dbReference type="Pfam" id="PF06445"/>
    </source>
</evidence>
<accession>A0ABS2HH86</accession>
<dbReference type="InterPro" id="IPR008319">
    <property type="entry name" value="GyrI-like_CCH_Lin2189-like"/>
</dbReference>
<organism evidence="2 3">
    <name type="scientific">Vibrio ulleungensis</name>
    <dbReference type="NCBI Taxonomy" id="2807619"/>
    <lineage>
        <taxon>Bacteria</taxon>
        <taxon>Pseudomonadati</taxon>
        <taxon>Pseudomonadota</taxon>
        <taxon>Gammaproteobacteria</taxon>
        <taxon>Vibrionales</taxon>
        <taxon>Vibrionaceae</taxon>
        <taxon>Vibrio</taxon>
    </lineage>
</organism>
<dbReference type="RefSeq" id="WP_205157044.1">
    <property type="nucleotide sequence ID" value="NZ_JAFEUM010000001.1"/>
</dbReference>
<dbReference type="Proteomes" id="UP000809621">
    <property type="component" value="Unassembled WGS sequence"/>
</dbReference>
<name>A0ABS2HH86_9VIBR</name>
<gene>
    <name evidence="2" type="ORF">JQC93_03410</name>
</gene>
<dbReference type="InterPro" id="IPR011256">
    <property type="entry name" value="Reg_factor_effector_dom_sf"/>
</dbReference>
<reference evidence="2 3" key="1">
    <citation type="submission" date="2021-02" db="EMBL/GenBank/DDBJ databases">
        <authorList>
            <person name="Park J.-S."/>
        </authorList>
    </citation>
    <scope>NUCLEOTIDE SEQUENCE [LARGE SCALE GENOMIC DNA]</scope>
    <source>
        <strain evidence="2 3">188UL20-2</strain>
    </source>
</reference>
<feature type="domain" description="GyrI-like small molecule binding" evidence="1">
    <location>
        <begin position="20"/>
        <end position="207"/>
    </location>
</feature>
<dbReference type="EMBL" id="JAFEUM010000001">
    <property type="protein sequence ID" value="MBM7035444.1"/>
    <property type="molecule type" value="Genomic_DNA"/>
</dbReference>
<dbReference type="Gene3D" id="3.20.80.10">
    <property type="entry name" value="Regulatory factor, effector binding domain"/>
    <property type="match status" value="1"/>
</dbReference>
<evidence type="ECO:0000313" key="2">
    <source>
        <dbReference type="EMBL" id="MBM7035444.1"/>
    </source>
</evidence>
<sequence>MTTKHEWRKHEKSLYLPKSKPQLIDVPAFNFITISGAGNPNSEGFSDRVTALYSLAYGLKMHLKKLASKPEGYVDFTVYPLEGVWDISEEAKKTFTGVINKDDLVYSLMIRQPDFTSEALFLDVKKEVEIKKPSPLLSSVSFHTHTEGSCIQMLHLGPFDDEPQSLSQMEKFADEHQLLRVSKIHREIYLSDARRVSPDKYKTVLRFNVKPKG</sequence>
<comment type="caution">
    <text evidence="2">The sequence shown here is derived from an EMBL/GenBank/DDBJ whole genome shotgun (WGS) entry which is preliminary data.</text>
</comment>